<proteinExistence type="predicted"/>
<dbReference type="AlphaFoldDB" id="A0A0B6Y1F1"/>
<accession>A0A0B6Y1F1</accession>
<sequence>MHHRVSEECYDYISLKIDAAIFLIAGPRKKLPLRETLHYECIHEVSCSHKVSASIEIE</sequence>
<name>A0A0B6Y1F1_9EUPU</name>
<organism evidence="1">
    <name type="scientific">Arion vulgaris</name>
    <dbReference type="NCBI Taxonomy" id="1028688"/>
    <lineage>
        <taxon>Eukaryota</taxon>
        <taxon>Metazoa</taxon>
        <taxon>Spiralia</taxon>
        <taxon>Lophotrochozoa</taxon>
        <taxon>Mollusca</taxon>
        <taxon>Gastropoda</taxon>
        <taxon>Heterobranchia</taxon>
        <taxon>Euthyneura</taxon>
        <taxon>Panpulmonata</taxon>
        <taxon>Eupulmonata</taxon>
        <taxon>Stylommatophora</taxon>
        <taxon>Helicina</taxon>
        <taxon>Arionoidea</taxon>
        <taxon>Arionidae</taxon>
        <taxon>Arion</taxon>
    </lineage>
</organism>
<feature type="non-terminal residue" evidence="1">
    <location>
        <position position="58"/>
    </location>
</feature>
<dbReference type="EMBL" id="HACG01003074">
    <property type="protein sequence ID" value="CEK49939.1"/>
    <property type="molecule type" value="Transcribed_RNA"/>
</dbReference>
<protein>
    <submittedName>
        <fullName evidence="1">Uncharacterized protein</fullName>
    </submittedName>
</protein>
<evidence type="ECO:0000313" key="1">
    <source>
        <dbReference type="EMBL" id="CEK49939.1"/>
    </source>
</evidence>
<reference evidence="1" key="1">
    <citation type="submission" date="2014-12" db="EMBL/GenBank/DDBJ databases">
        <title>Insight into the proteome of Arion vulgaris.</title>
        <authorList>
            <person name="Aradska J."/>
            <person name="Bulat T."/>
            <person name="Smidak R."/>
            <person name="Sarate P."/>
            <person name="Gangsoo J."/>
            <person name="Sialana F."/>
            <person name="Bilban M."/>
            <person name="Lubec G."/>
        </authorList>
    </citation>
    <scope>NUCLEOTIDE SEQUENCE</scope>
    <source>
        <tissue evidence="1">Skin</tissue>
    </source>
</reference>
<gene>
    <name evidence="1" type="primary">ORF9352</name>
</gene>